<dbReference type="RefSeq" id="WP_379231780.1">
    <property type="nucleotide sequence ID" value="NZ_JBHSTE010000001.1"/>
</dbReference>
<dbReference type="EMBL" id="JBHSTE010000001">
    <property type="protein sequence ID" value="MFC6331796.1"/>
    <property type="molecule type" value="Genomic_DNA"/>
</dbReference>
<reference evidence="5" key="1">
    <citation type="journal article" date="2019" name="Int. J. Syst. Evol. Microbiol.">
        <title>The Global Catalogue of Microorganisms (GCM) 10K type strain sequencing project: providing services to taxonomists for standard genome sequencing and annotation.</title>
        <authorList>
            <consortium name="The Broad Institute Genomics Platform"/>
            <consortium name="The Broad Institute Genome Sequencing Center for Infectious Disease"/>
            <person name="Wu L."/>
            <person name="Ma J."/>
        </authorList>
    </citation>
    <scope>NUCLEOTIDE SEQUENCE [LARGE SCALE GENOMIC DNA]</scope>
    <source>
        <strain evidence="5">PCU 280</strain>
    </source>
</reference>
<proteinExistence type="predicted"/>
<evidence type="ECO:0000313" key="5">
    <source>
        <dbReference type="Proteomes" id="UP001596233"/>
    </source>
</evidence>
<dbReference type="SUPFAM" id="SSF46689">
    <property type="entry name" value="Homeodomain-like"/>
    <property type="match status" value="1"/>
</dbReference>
<dbReference type="PANTHER" id="PTHR43479">
    <property type="entry name" value="ACREF/ENVCD OPERON REPRESSOR-RELATED"/>
    <property type="match status" value="1"/>
</dbReference>
<dbReference type="Pfam" id="PF14278">
    <property type="entry name" value="TetR_C_8"/>
    <property type="match status" value="1"/>
</dbReference>
<dbReference type="InterPro" id="IPR009057">
    <property type="entry name" value="Homeodomain-like_sf"/>
</dbReference>
<evidence type="ECO:0000256" key="1">
    <source>
        <dbReference type="ARBA" id="ARBA00023125"/>
    </source>
</evidence>
<dbReference type="Gene3D" id="1.10.357.10">
    <property type="entry name" value="Tetracycline Repressor, domain 2"/>
    <property type="match status" value="1"/>
</dbReference>
<protein>
    <submittedName>
        <fullName evidence="4">TetR/AcrR family transcriptional regulator</fullName>
    </submittedName>
</protein>
<dbReference type="InterPro" id="IPR039532">
    <property type="entry name" value="TetR_C_Firmicutes"/>
</dbReference>
<feature type="domain" description="HTH tetR-type" evidence="3">
    <location>
        <begin position="9"/>
        <end position="69"/>
    </location>
</feature>
<keyword evidence="1 2" id="KW-0238">DNA-binding</keyword>
<gene>
    <name evidence="4" type="ORF">ACFP56_04110</name>
</gene>
<dbReference type="Pfam" id="PF00440">
    <property type="entry name" value="TetR_N"/>
    <property type="match status" value="1"/>
</dbReference>
<evidence type="ECO:0000259" key="3">
    <source>
        <dbReference type="PROSITE" id="PS50977"/>
    </source>
</evidence>
<feature type="DNA-binding region" description="H-T-H motif" evidence="2">
    <location>
        <begin position="32"/>
        <end position="51"/>
    </location>
</feature>
<name>A0ABW1V2V0_9BACL</name>
<dbReference type="InterPro" id="IPR050624">
    <property type="entry name" value="HTH-type_Tx_Regulator"/>
</dbReference>
<dbReference type="Proteomes" id="UP001596233">
    <property type="component" value="Unassembled WGS sequence"/>
</dbReference>
<evidence type="ECO:0000313" key="4">
    <source>
        <dbReference type="EMBL" id="MFC6331796.1"/>
    </source>
</evidence>
<evidence type="ECO:0000256" key="2">
    <source>
        <dbReference type="PROSITE-ProRule" id="PRU00335"/>
    </source>
</evidence>
<organism evidence="4 5">
    <name type="scientific">Paenibacillus septentrionalis</name>
    <dbReference type="NCBI Taxonomy" id="429342"/>
    <lineage>
        <taxon>Bacteria</taxon>
        <taxon>Bacillati</taxon>
        <taxon>Bacillota</taxon>
        <taxon>Bacilli</taxon>
        <taxon>Bacillales</taxon>
        <taxon>Paenibacillaceae</taxon>
        <taxon>Paenibacillus</taxon>
    </lineage>
</organism>
<dbReference type="InterPro" id="IPR001647">
    <property type="entry name" value="HTH_TetR"/>
</dbReference>
<dbReference type="PANTHER" id="PTHR43479:SF7">
    <property type="entry name" value="TETR-FAMILY TRANSCRIPTIONAL REGULATOR"/>
    <property type="match status" value="1"/>
</dbReference>
<comment type="caution">
    <text evidence="4">The sequence shown here is derived from an EMBL/GenBank/DDBJ whole genome shotgun (WGS) entry which is preliminary data.</text>
</comment>
<keyword evidence="5" id="KW-1185">Reference proteome</keyword>
<accession>A0ABW1V2V0</accession>
<dbReference type="PROSITE" id="PS50977">
    <property type="entry name" value="HTH_TETR_2"/>
    <property type="match status" value="1"/>
</dbReference>
<sequence>MMKSDLRIIKTKEALRTALLKLLKEKSLEQISISQLCREAKINRGTFYLHYENVEALFEEYFREITHDLDLAYREPYRFVQELDLAKLNPKTIRIFNHIDKFKSFYSIVFSRNVPMQYYYLLFETVKTLLLRNSSREDAEELGVDRQLYASYYANAIIGVMMQWYLDGFKLTVEEINIQLVRIISLGSDKPD</sequence>